<dbReference type="SUPFAM" id="SSF55144">
    <property type="entry name" value="LigT-like"/>
    <property type="match status" value="1"/>
</dbReference>
<dbReference type="RefSeq" id="WP_344002408.1">
    <property type="nucleotide sequence ID" value="NZ_BAAAMY010000001.1"/>
</dbReference>
<name>A0ABN2NWW4_9ACTN</name>
<dbReference type="Proteomes" id="UP001501612">
    <property type="component" value="Unassembled WGS sequence"/>
</dbReference>
<evidence type="ECO:0000313" key="3">
    <source>
        <dbReference type="Proteomes" id="UP001501612"/>
    </source>
</evidence>
<dbReference type="Gene3D" id="3.90.1140.10">
    <property type="entry name" value="Cyclic phosphodiesterase"/>
    <property type="match status" value="1"/>
</dbReference>
<dbReference type="Pfam" id="PF13563">
    <property type="entry name" value="2_5_RNA_ligase2"/>
    <property type="match status" value="1"/>
</dbReference>
<dbReference type="InterPro" id="IPR009097">
    <property type="entry name" value="Cyclic_Pdiesterase"/>
</dbReference>
<sequence>MIVDLGPRRAADDRDAPPCAEGDSEWSEGHHVLVVPVPRLEPYVVERTRHHDASFLSDDPGFVHAHITLLAPWLDAPTTCDLDVVARIVAAAPAFGFVLEDVRAFPDGTLHLPPSPSGPFAALTAELAAAFPSCPPYAGRHRPVPHLTVDRISEGVTLAGTRRALGRLLPAVCRAERVALQWYANHGCRTVAEWELGRGGDVGRDDRVRRGGDRPRG</sequence>
<feature type="compositionally biased region" description="Basic and acidic residues" evidence="1">
    <location>
        <begin position="1"/>
        <end position="16"/>
    </location>
</feature>
<comment type="caution">
    <text evidence="2">The sequence shown here is derived from an EMBL/GenBank/DDBJ whole genome shotgun (WGS) entry which is preliminary data.</text>
</comment>
<protein>
    <recommendedName>
        <fullName evidence="4">2'-5' RNA ligase family protein</fullName>
    </recommendedName>
</protein>
<proteinExistence type="predicted"/>
<organism evidence="2 3">
    <name type="scientific">Nocardioides lentus</name>
    <dbReference type="NCBI Taxonomy" id="338077"/>
    <lineage>
        <taxon>Bacteria</taxon>
        <taxon>Bacillati</taxon>
        <taxon>Actinomycetota</taxon>
        <taxon>Actinomycetes</taxon>
        <taxon>Propionibacteriales</taxon>
        <taxon>Nocardioidaceae</taxon>
        <taxon>Nocardioides</taxon>
    </lineage>
</organism>
<feature type="region of interest" description="Disordered" evidence="1">
    <location>
        <begin position="1"/>
        <end position="25"/>
    </location>
</feature>
<gene>
    <name evidence="2" type="ORF">GCM10009737_01920</name>
</gene>
<evidence type="ECO:0000313" key="2">
    <source>
        <dbReference type="EMBL" id="GAA1904858.1"/>
    </source>
</evidence>
<keyword evidence="3" id="KW-1185">Reference proteome</keyword>
<dbReference type="EMBL" id="BAAAMY010000001">
    <property type="protein sequence ID" value="GAA1904858.1"/>
    <property type="molecule type" value="Genomic_DNA"/>
</dbReference>
<evidence type="ECO:0008006" key="4">
    <source>
        <dbReference type="Google" id="ProtNLM"/>
    </source>
</evidence>
<accession>A0ABN2NWW4</accession>
<reference evidence="2 3" key="1">
    <citation type="journal article" date="2019" name="Int. J. Syst. Evol. Microbiol.">
        <title>The Global Catalogue of Microorganisms (GCM) 10K type strain sequencing project: providing services to taxonomists for standard genome sequencing and annotation.</title>
        <authorList>
            <consortium name="The Broad Institute Genomics Platform"/>
            <consortium name="The Broad Institute Genome Sequencing Center for Infectious Disease"/>
            <person name="Wu L."/>
            <person name="Ma J."/>
        </authorList>
    </citation>
    <scope>NUCLEOTIDE SEQUENCE [LARGE SCALE GENOMIC DNA]</scope>
    <source>
        <strain evidence="2 3">JCM 14046</strain>
    </source>
</reference>
<evidence type="ECO:0000256" key="1">
    <source>
        <dbReference type="SAM" id="MobiDB-lite"/>
    </source>
</evidence>